<dbReference type="RefSeq" id="WP_251611387.1">
    <property type="nucleotide sequence ID" value="NZ_JAMQJY010000004.1"/>
</dbReference>
<sequence length="233" mass="27373">MSRDEKRNYLELDRIIFIGRTYEEYVMMFRLDSWDLQNKKILDCPAGACSFTARANELGIDVTACDIAYTHPSDDLKKKGLEDISYAMNGLSKAKHKYIWEYFRDVEHLKENRIEALTECVEDMKTNNNRYVPTNLPSLPFRDKTFDVTLSAHFLFMYSDRLDFTFHLNTIKELMRVTKEEIRIFPLVDLEGKRYTYLDEVIEFLTEAGSVVTEVKSDYEFHANAHSMLVIKV</sequence>
<evidence type="ECO:0000313" key="2">
    <source>
        <dbReference type="Proteomes" id="UP001203665"/>
    </source>
</evidence>
<accession>A0ABT0XP51</accession>
<keyword evidence="2" id="KW-1185">Reference proteome</keyword>
<protein>
    <submittedName>
        <fullName evidence="1">Class I SAM-dependent methyltransferase</fullName>
    </submittedName>
</protein>
<gene>
    <name evidence="1" type="ORF">NDM98_20490</name>
</gene>
<dbReference type="GO" id="GO:0032259">
    <property type="term" value="P:methylation"/>
    <property type="evidence" value="ECO:0007669"/>
    <property type="project" value="UniProtKB-KW"/>
</dbReference>
<evidence type="ECO:0000313" key="1">
    <source>
        <dbReference type="EMBL" id="MCM2677587.1"/>
    </source>
</evidence>
<dbReference type="Gene3D" id="3.40.50.150">
    <property type="entry name" value="Vaccinia Virus protein VP39"/>
    <property type="match status" value="1"/>
</dbReference>
<comment type="caution">
    <text evidence="1">The sequence shown here is derived from an EMBL/GenBank/DDBJ whole genome shotgun (WGS) entry which is preliminary data.</text>
</comment>
<reference evidence="1" key="1">
    <citation type="submission" date="2022-06" db="EMBL/GenBank/DDBJ databases">
        <title>Alkalicoccobacillus porphyridii sp. nov., isolated from a marine red alga, Porphyridium purpureum and reclassification of Shouchella plakortidis and Shouchella gibsonii as Alkalicoccobacillus plakortidis comb. nov. and Alkalicoccobacillus gibsonii comb. nov.</title>
        <authorList>
            <person name="Kim K.H."/>
            <person name="Lee J.K."/>
            <person name="Han D.M."/>
            <person name="Baek J.H."/>
            <person name="Jeon C.O."/>
        </authorList>
    </citation>
    <scope>NUCLEOTIDE SEQUENCE</scope>
    <source>
        <strain evidence="1">DSM 19153</strain>
    </source>
</reference>
<dbReference type="Proteomes" id="UP001203665">
    <property type="component" value="Unassembled WGS sequence"/>
</dbReference>
<organism evidence="1 2">
    <name type="scientific">Alkalicoccobacillus plakortidis</name>
    <dbReference type="NCBI Taxonomy" id="444060"/>
    <lineage>
        <taxon>Bacteria</taxon>
        <taxon>Bacillati</taxon>
        <taxon>Bacillota</taxon>
        <taxon>Bacilli</taxon>
        <taxon>Bacillales</taxon>
        <taxon>Bacillaceae</taxon>
        <taxon>Alkalicoccobacillus</taxon>
    </lineage>
</organism>
<dbReference type="InterPro" id="IPR029063">
    <property type="entry name" value="SAM-dependent_MTases_sf"/>
</dbReference>
<dbReference type="SUPFAM" id="SSF53335">
    <property type="entry name" value="S-adenosyl-L-methionine-dependent methyltransferases"/>
    <property type="match status" value="1"/>
</dbReference>
<proteinExistence type="predicted"/>
<name>A0ABT0XP51_9BACI</name>
<dbReference type="GO" id="GO:0008168">
    <property type="term" value="F:methyltransferase activity"/>
    <property type="evidence" value="ECO:0007669"/>
    <property type="project" value="UniProtKB-KW"/>
</dbReference>
<keyword evidence="1" id="KW-0489">Methyltransferase</keyword>
<dbReference type="EMBL" id="JAMQJY010000004">
    <property type="protein sequence ID" value="MCM2677587.1"/>
    <property type="molecule type" value="Genomic_DNA"/>
</dbReference>
<keyword evidence="1" id="KW-0808">Transferase</keyword>